<dbReference type="InterPro" id="IPR036888">
    <property type="entry name" value="DNA_integrity_DisA_N_sf"/>
</dbReference>
<feature type="domain" description="DAC" evidence="6">
    <location>
        <begin position="1"/>
        <end position="43"/>
    </location>
</feature>
<dbReference type="EMBL" id="APML01000007">
    <property type="protein sequence ID" value="ENH98066.1"/>
    <property type="molecule type" value="Genomic_DNA"/>
</dbReference>
<organism evidence="7 8">
    <name type="scientific">Gracilibacillus halophilus YIM-C55.5</name>
    <dbReference type="NCBI Taxonomy" id="1308866"/>
    <lineage>
        <taxon>Bacteria</taxon>
        <taxon>Bacillati</taxon>
        <taxon>Bacillota</taxon>
        <taxon>Bacilli</taxon>
        <taxon>Bacillales</taxon>
        <taxon>Bacillaceae</taxon>
        <taxon>Gracilibacillus</taxon>
    </lineage>
</organism>
<dbReference type="InterPro" id="IPR050338">
    <property type="entry name" value="DisA"/>
</dbReference>
<proteinExistence type="predicted"/>
<evidence type="ECO:0000313" key="8">
    <source>
        <dbReference type="Proteomes" id="UP000012283"/>
    </source>
</evidence>
<dbReference type="GO" id="GO:0005524">
    <property type="term" value="F:ATP binding"/>
    <property type="evidence" value="ECO:0007669"/>
    <property type="project" value="UniProtKB-KW"/>
</dbReference>
<dbReference type="PROSITE" id="PS51794">
    <property type="entry name" value="DAC"/>
    <property type="match status" value="1"/>
</dbReference>
<dbReference type="PATRIC" id="fig|1308866.3.peg.493"/>
<keyword evidence="2" id="KW-0808">Transferase</keyword>
<evidence type="ECO:0000313" key="7">
    <source>
        <dbReference type="EMBL" id="ENH98066.1"/>
    </source>
</evidence>
<comment type="catalytic activity">
    <reaction evidence="1">
        <text>2 ATP = 3',3'-c-di-AMP + 2 diphosphate</text>
        <dbReference type="Rhea" id="RHEA:35655"/>
        <dbReference type="ChEBI" id="CHEBI:30616"/>
        <dbReference type="ChEBI" id="CHEBI:33019"/>
        <dbReference type="ChEBI" id="CHEBI:71500"/>
        <dbReference type="EC" id="2.7.7.85"/>
    </reaction>
</comment>
<dbReference type="eggNOG" id="COG1624">
    <property type="taxonomic scope" value="Bacteria"/>
</dbReference>
<dbReference type="Gene3D" id="3.40.1700.10">
    <property type="entry name" value="DNA integrity scanning protein, DisA, N-terminal domain"/>
    <property type="match status" value="1"/>
</dbReference>
<protein>
    <recommendedName>
        <fullName evidence="6">DAC domain-containing protein</fullName>
    </recommendedName>
</protein>
<dbReference type="Pfam" id="PF02457">
    <property type="entry name" value="DAC"/>
    <property type="match status" value="1"/>
</dbReference>
<evidence type="ECO:0000256" key="3">
    <source>
        <dbReference type="ARBA" id="ARBA00022695"/>
    </source>
</evidence>
<evidence type="ECO:0000256" key="1">
    <source>
        <dbReference type="ARBA" id="ARBA00000877"/>
    </source>
</evidence>
<keyword evidence="3" id="KW-0548">Nucleotidyltransferase</keyword>
<dbReference type="InterPro" id="IPR003390">
    <property type="entry name" value="DNA_integrity_scan_DisA_N"/>
</dbReference>
<sequence length="74" mass="8353">MGTRHRAALGISEVTDSVTITVSEETGGISVTKNGELHRDLDKETLANLLQNELMHKFKPSSSRTWNWMVKRNE</sequence>
<keyword evidence="4" id="KW-0547">Nucleotide-binding</keyword>
<name>N4WYG5_9BACI</name>
<comment type="caution">
    <text evidence="7">The sequence shown here is derived from an EMBL/GenBank/DDBJ whole genome shotgun (WGS) entry which is preliminary data.</text>
</comment>
<accession>N4WYG5</accession>
<dbReference type="GO" id="GO:0106408">
    <property type="term" value="F:diadenylate cyclase activity"/>
    <property type="evidence" value="ECO:0007669"/>
    <property type="project" value="UniProtKB-EC"/>
</dbReference>
<dbReference type="Proteomes" id="UP000012283">
    <property type="component" value="Unassembled WGS sequence"/>
</dbReference>
<dbReference type="SUPFAM" id="SSF143597">
    <property type="entry name" value="YojJ-like"/>
    <property type="match status" value="1"/>
</dbReference>
<evidence type="ECO:0000256" key="5">
    <source>
        <dbReference type="ARBA" id="ARBA00022840"/>
    </source>
</evidence>
<dbReference type="PANTHER" id="PTHR34185">
    <property type="entry name" value="DIADENYLATE CYCLASE"/>
    <property type="match status" value="1"/>
</dbReference>
<evidence type="ECO:0000256" key="2">
    <source>
        <dbReference type="ARBA" id="ARBA00022679"/>
    </source>
</evidence>
<dbReference type="STRING" id="1308866.J416_02444"/>
<dbReference type="AlphaFoldDB" id="N4WYG5"/>
<evidence type="ECO:0000256" key="4">
    <source>
        <dbReference type="ARBA" id="ARBA00022741"/>
    </source>
</evidence>
<gene>
    <name evidence="7" type="ORF">J416_02444</name>
</gene>
<dbReference type="PANTHER" id="PTHR34185:SF1">
    <property type="entry name" value="DIADENYLATE CYCLASE"/>
    <property type="match status" value="1"/>
</dbReference>
<dbReference type="GO" id="GO:0004016">
    <property type="term" value="F:adenylate cyclase activity"/>
    <property type="evidence" value="ECO:0007669"/>
    <property type="project" value="TreeGrafter"/>
</dbReference>
<evidence type="ECO:0000259" key="6">
    <source>
        <dbReference type="PROSITE" id="PS51794"/>
    </source>
</evidence>
<keyword evidence="5" id="KW-0067">ATP-binding</keyword>
<reference evidence="7 8" key="1">
    <citation type="submission" date="2013-03" db="EMBL/GenBank/DDBJ databases">
        <title>Draft genome sequence of Gracibacillus halophilus YIM-C55.5, a moderately halophilic and thermophilic organism from the Xiaochaidamu salt lake.</title>
        <authorList>
            <person name="Sugumar T."/>
            <person name="Polireddy D.R."/>
            <person name="Antony A."/>
            <person name="Madhava Y.R."/>
            <person name="Sivakumar N."/>
        </authorList>
    </citation>
    <scope>NUCLEOTIDE SEQUENCE [LARGE SCALE GENOMIC DNA]</scope>
    <source>
        <strain evidence="7 8">YIM-C55.5</strain>
    </source>
</reference>
<keyword evidence="8" id="KW-1185">Reference proteome</keyword>